<proteinExistence type="predicted"/>
<feature type="region of interest" description="Disordered" evidence="1">
    <location>
        <begin position="185"/>
        <end position="204"/>
    </location>
</feature>
<feature type="region of interest" description="Disordered" evidence="1">
    <location>
        <begin position="229"/>
        <end position="260"/>
    </location>
</feature>
<feature type="compositionally biased region" description="Acidic residues" evidence="1">
    <location>
        <begin position="230"/>
        <end position="245"/>
    </location>
</feature>
<reference evidence="4" key="1">
    <citation type="submission" date="2021-06" db="EMBL/GenBank/DDBJ databases">
        <authorList>
            <person name="Kallberg Y."/>
            <person name="Tangrot J."/>
            <person name="Rosling A."/>
        </authorList>
    </citation>
    <scope>NUCLEOTIDE SEQUENCE</scope>
    <source>
        <strain evidence="4">AZ414A</strain>
    </source>
</reference>
<evidence type="ECO:0000256" key="1">
    <source>
        <dbReference type="SAM" id="MobiDB-lite"/>
    </source>
</evidence>
<name>A0A9N9BUT6_9GLOM</name>
<dbReference type="OrthoDB" id="2438028at2759"/>
<dbReference type="EMBL" id="CAJVPK010001320">
    <property type="protein sequence ID" value="CAG8581836.1"/>
    <property type="molecule type" value="Genomic_DNA"/>
</dbReference>
<protein>
    <submittedName>
        <fullName evidence="4">3214_t:CDS:1</fullName>
    </submittedName>
</protein>
<feature type="compositionally biased region" description="Polar residues" evidence="1">
    <location>
        <begin position="192"/>
        <end position="204"/>
    </location>
</feature>
<feature type="signal peptide" evidence="2">
    <location>
        <begin position="1"/>
        <end position="19"/>
    </location>
</feature>
<organism evidence="4 5">
    <name type="scientific">Diversispora eburnea</name>
    <dbReference type="NCBI Taxonomy" id="1213867"/>
    <lineage>
        <taxon>Eukaryota</taxon>
        <taxon>Fungi</taxon>
        <taxon>Fungi incertae sedis</taxon>
        <taxon>Mucoromycota</taxon>
        <taxon>Glomeromycotina</taxon>
        <taxon>Glomeromycetes</taxon>
        <taxon>Diversisporales</taxon>
        <taxon>Diversisporaceae</taxon>
        <taxon>Diversispora</taxon>
    </lineage>
</organism>
<evidence type="ECO:0000313" key="4">
    <source>
        <dbReference type="EMBL" id="CAG8581836.1"/>
    </source>
</evidence>
<dbReference type="PANTHER" id="PTHR40032:SF1">
    <property type="entry name" value="EXPORTED PROTEIN"/>
    <property type="match status" value="1"/>
</dbReference>
<dbReference type="AlphaFoldDB" id="A0A9N9BUT6"/>
<keyword evidence="5" id="KW-1185">Reference proteome</keyword>
<dbReference type="Proteomes" id="UP000789706">
    <property type="component" value="Unassembled WGS sequence"/>
</dbReference>
<evidence type="ECO:0000259" key="3">
    <source>
        <dbReference type="Pfam" id="PF12671"/>
    </source>
</evidence>
<keyword evidence="2" id="KW-0732">Signal</keyword>
<evidence type="ECO:0000256" key="2">
    <source>
        <dbReference type="SAM" id="SignalP"/>
    </source>
</evidence>
<gene>
    <name evidence="4" type="ORF">DEBURN_LOCUS8611</name>
</gene>
<dbReference type="InterPro" id="IPR024301">
    <property type="entry name" value="Amidase_6"/>
</dbReference>
<comment type="caution">
    <text evidence="4">The sequence shown here is derived from an EMBL/GenBank/DDBJ whole genome shotgun (WGS) entry which is preliminary data.</text>
</comment>
<dbReference type="PANTHER" id="PTHR40032">
    <property type="entry name" value="EXPORTED PROTEIN-RELATED"/>
    <property type="match status" value="1"/>
</dbReference>
<dbReference type="Pfam" id="PF12671">
    <property type="entry name" value="Amidase_6"/>
    <property type="match status" value="1"/>
</dbReference>
<accession>A0A9N9BUT6</accession>
<sequence length="260" mass="30024">MFKLIFAIIVLYFNFTCYANIYDRQKAVNYAISHCDSNSYNPNYPRTLGNDCTNFVSQVLHYGGIPKSAKWWCRRKRFNDTCWPGRIPYPITCDRNHEFIFTKTWTVADKLYNYLIENQLARVCKLEELQAGDVILYYHGNFNWRHSTVVKVNSSTNPILVYHTRDECNGNHISVLNSFNESSFDQAHDENTTTPSFETPTISRPVTPTIPSFSQNANIINVIINYGGADSEEPEEPRELEDELVEELHELTSDPLDTLS</sequence>
<feature type="chain" id="PRO_5040119136" evidence="2">
    <location>
        <begin position="20"/>
        <end position="260"/>
    </location>
</feature>
<evidence type="ECO:0000313" key="5">
    <source>
        <dbReference type="Proteomes" id="UP000789706"/>
    </source>
</evidence>
<feature type="domain" description="Putative amidase" evidence="3">
    <location>
        <begin position="22"/>
        <end position="169"/>
    </location>
</feature>